<gene>
    <name evidence="9" type="primary">LOC101235950</name>
</gene>
<dbReference type="NCBIfam" id="TIGR00939">
    <property type="entry name" value="2a57"/>
    <property type="match status" value="1"/>
</dbReference>
<evidence type="ECO:0000256" key="5">
    <source>
        <dbReference type="ARBA" id="ARBA00022989"/>
    </source>
</evidence>
<dbReference type="InterPro" id="IPR034764">
    <property type="entry name" value="ENT1/ENT2"/>
</dbReference>
<keyword evidence="8" id="KW-1185">Reference proteome</keyword>
<proteinExistence type="inferred from homology"/>
<keyword evidence="5 7" id="KW-1133">Transmembrane helix</keyword>
<feature type="transmembrane region" description="Helical" evidence="7">
    <location>
        <begin position="165"/>
        <end position="186"/>
    </location>
</feature>
<reference evidence="9" key="1">
    <citation type="submission" date="2025-08" db="UniProtKB">
        <authorList>
            <consortium name="RefSeq"/>
        </authorList>
    </citation>
    <scope>IDENTIFICATION</scope>
</reference>
<evidence type="ECO:0000313" key="9">
    <source>
        <dbReference type="RefSeq" id="XP_065656383.1"/>
    </source>
</evidence>
<keyword evidence="3" id="KW-0813">Transport</keyword>
<keyword evidence="6 7" id="KW-0472">Membrane</keyword>
<dbReference type="PRINTS" id="PR01130">
    <property type="entry name" value="DERENTRNSPRT"/>
</dbReference>
<evidence type="ECO:0000256" key="1">
    <source>
        <dbReference type="ARBA" id="ARBA00004141"/>
    </source>
</evidence>
<feature type="transmembrane region" description="Helical" evidence="7">
    <location>
        <begin position="30"/>
        <end position="51"/>
    </location>
</feature>
<dbReference type="RefSeq" id="XP_065656383.1">
    <property type="nucleotide sequence ID" value="XM_065800311.1"/>
</dbReference>
<name>A0ABM4C485_HYDVU</name>
<evidence type="ECO:0000313" key="8">
    <source>
        <dbReference type="Proteomes" id="UP001652625"/>
    </source>
</evidence>
<dbReference type="Pfam" id="PF01733">
    <property type="entry name" value="Nucleoside_tran"/>
    <property type="match status" value="1"/>
</dbReference>
<evidence type="ECO:0000256" key="6">
    <source>
        <dbReference type="ARBA" id="ARBA00023136"/>
    </source>
</evidence>
<feature type="transmembrane region" description="Helical" evidence="7">
    <location>
        <begin position="317"/>
        <end position="337"/>
    </location>
</feature>
<feature type="transmembrane region" description="Helical" evidence="7">
    <location>
        <begin position="278"/>
        <end position="297"/>
    </location>
</feature>
<feature type="transmembrane region" description="Helical" evidence="7">
    <location>
        <begin position="103"/>
        <end position="122"/>
    </location>
</feature>
<comment type="subcellular location">
    <subcellularLocation>
        <location evidence="1">Membrane</location>
        <topology evidence="1">Multi-pass membrane protein</topology>
    </subcellularLocation>
</comment>
<organism evidence="8 9">
    <name type="scientific">Hydra vulgaris</name>
    <name type="common">Hydra</name>
    <name type="synonym">Hydra attenuata</name>
    <dbReference type="NCBI Taxonomy" id="6087"/>
    <lineage>
        <taxon>Eukaryota</taxon>
        <taxon>Metazoa</taxon>
        <taxon>Cnidaria</taxon>
        <taxon>Hydrozoa</taxon>
        <taxon>Hydroidolina</taxon>
        <taxon>Anthoathecata</taxon>
        <taxon>Aplanulata</taxon>
        <taxon>Hydridae</taxon>
        <taxon>Hydra</taxon>
    </lineage>
</organism>
<dbReference type="PANTHER" id="PTHR10332:SF88">
    <property type="entry name" value="EQUILIBRATIVE NUCLEOSIDE TRANSPORTER 1, ISOFORM A"/>
    <property type="match status" value="1"/>
</dbReference>
<feature type="transmembrane region" description="Helical" evidence="7">
    <location>
        <begin position="128"/>
        <end position="158"/>
    </location>
</feature>
<feature type="transmembrane region" description="Helical" evidence="7">
    <location>
        <begin position="71"/>
        <end position="91"/>
    </location>
</feature>
<dbReference type="PANTHER" id="PTHR10332">
    <property type="entry name" value="EQUILIBRATIVE NUCLEOSIDE TRANSPORTER"/>
    <property type="match status" value="1"/>
</dbReference>
<comment type="similarity">
    <text evidence="2">Belongs to the SLC29A/ENT transporter (TC 2.A.57) family.</text>
</comment>
<evidence type="ECO:0000256" key="3">
    <source>
        <dbReference type="ARBA" id="ARBA00022448"/>
    </source>
</evidence>
<dbReference type="InterPro" id="IPR002259">
    <property type="entry name" value="Eqnu_transpt"/>
</dbReference>
<feature type="transmembrane region" description="Helical" evidence="7">
    <location>
        <begin position="349"/>
        <end position="366"/>
    </location>
</feature>
<evidence type="ECO:0000256" key="7">
    <source>
        <dbReference type="SAM" id="Phobius"/>
    </source>
</evidence>
<evidence type="ECO:0000256" key="4">
    <source>
        <dbReference type="ARBA" id="ARBA00022692"/>
    </source>
</evidence>
<feature type="transmembrane region" description="Helical" evidence="7">
    <location>
        <begin position="386"/>
        <end position="407"/>
    </location>
</feature>
<accession>A0ABM4C485</accession>
<dbReference type="Proteomes" id="UP001652625">
    <property type="component" value="Chromosome 06"/>
</dbReference>
<sequence length="446" mass="49713">MNECNISSNLLAIKDNQINKIENNPKDRYNIVYIILYGLGCGTTLPWNFFITANSYFSMKFESEPLLTKTFQNYFSLAAMLPNLLMMFLNVIYLQRFSRVKRICISLFIMIVVSIATTSLVLTDTYSWTVQFFVITIVMLVVINGSAAVFQGALFGFASLLPSKYLQAVMAGQGLGGLLVSVISIISMFGNIIASAFGCFCTAAVALIISMVMYILLERLSFVKFYTRKLLLDSVCLEEFKEKSHVFTEDTPEDHKHNDSTIIVQPEKNGILHIFKKILPASLSAFLVFFVTLSVFPSTIARIQSSSNQHNQWTDKFFIPVTCFLLFNLGDFLGKCLSGFVYWPKNSRLLILMCATRLVFLPLFALCNAQPRDNGTLIVFQHDAWPILFTIVFATTNGYLGCIAVMQGPTYVNARDAEMAGTIMVFSVVAGLTCGAAFSFAIAPNL</sequence>
<dbReference type="GeneID" id="101235950"/>
<dbReference type="SUPFAM" id="SSF103473">
    <property type="entry name" value="MFS general substrate transporter"/>
    <property type="match status" value="1"/>
</dbReference>
<feature type="transmembrane region" description="Helical" evidence="7">
    <location>
        <begin position="192"/>
        <end position="217"/>
    </location>
</feature>
<dbReference type="InterPro" id="IPR036259">
    <property type="entry name" value="MFS_trans_sf"/>
</dbReference>
<feature type="transmembrane region" description="Helical" evidence="7">
    <location>
        <begin position="419"/>
        <end position="443"/>
    </location>
</feature>
<protein>
    <submittedName>
        <fullName evidence="9">Equilibrative nucleoside transporter 1 isoform X3</fullName>
    </submittedName>
</protein>
<keyword evidence="4 7" id="KW-0812">Transmembrane</keyword>
<dbReference type="PIRSF" id="PIRSF016379">
    <property type="entry name" value="ENT"/>
    <property type="match status" value="1"/>
</dbReference>
<evidence type="ECO:0000256" key="2">
    <source>
        <dbReference type="ARBA" id="ARBA00007965"/>
    </source>
</evidence>